<dbReference type="AlphaFoldDB" id="A0A6T8IKA1"/>
<dbReference type="SUPFAM" id="SSF48403">
    <property type="entry name" value="Ankyrin repeat"/>
    <property type="match status" value="1"/>
</dbReference>
<proteinExistence type="predicted"/>
<keyword evidence="1" id="KW-0677">Repeat</keyword>
<evidence type="ECO:0000256" key="3">
    <source>
        <dbReference type="PROSITE-ProRule" id="PRU00023"/>
    </source>
</evidence>
<dbReference type="PRINTS" id="PR01415">
    <property type="entry name" value="ANKYRIN"/>
</dbReference>
<dbReference type="PROSITE" id="PS50088">
    <property type="entry name" value="ANK_REPEAT"/>
    <property type="match status" value="2"/>
</dbReference>
<evidence type="ECO:0000256" key="4">
    <source>
        <dbReference type="SAM" id="MobiDB-lite"/>
    </source>
</evidence>
<gene>
    <name evidence="5" type="ORF">HAND1043_LOCUS5534</name>
</gene>
<dbReference type="EMBL" id="HBFK01009190">
    <property type="protein sequence ID" value="CAD8739042.1"/>
    <property type="molecule type" value="Transcribed_RNA"/>
</dbReference>
<feature type="repeat" description="ANK" evidence="3">
    <location>
        <begin position="94"/>
        <end position="126"/>
    </location>
</feature>
<dbReference type="InterPro" id="IPR002110">
    <property type="entry name" value="Ankyrin_rpt"/>
</dbReference>
<keyword evidence="2 3" id="KW-0040">ANK repeat</keyword>
<dbReference type="PANTHER" id="PTHR24180">
    <property type="entry name" value="CYCLIN-DEPENDENT KINASE INHIBITOR 2C-RELATED"/>
    <property type="match status" value="1"/>
</dbReference>
<protein>
    <submittedName>
        <fullName evidence="5">Uncharacterized protein</fullName>
    </submittedName>
</protein>
<sequence>MGCCESSNRRKVDETLNPIMGQASQDQLVPLMSEAAFKGDIAMLERLVARGASVNQHDQYDRTPLHFAAFNGHLEAVRWLIDQKADVNVSGVVNGFTPLFAACENNDLEVAKLLVEAGADTSTKSRDGRTPIQHALHHNRTYVADYLHQVAQQRQNGVGHRKNNQTGGYANGNGLAHDV</sequence>
<reference evidence="5" key="1">
    <citation type="submission" date="2021-01" db="EMBL/GenBank/DDBJ databases">
        <authorList>
            <person name="Corre E."/>
            <person name="Pelletier E."/>
            <person name="Niang G."/>
            <person name="Scheremetjew M."/>
            <person name="Finn R."/>
            <person name="Kale V."/>
            <person name="Holt S."/>
            <person name="Cochrane G."/>
            <person name="Meng A."/>
            <person name="Brown T."/>
            <person name="Cohen L."/>
        </authorList>
    </citation>
    <scope>NUCLEOTIDE SEQUENCE</scope>
    <source>
        <strain evidence="5">CCMP441</strain>
    </source>
</reference>
<name>A0A6T8IKA1_HEMAN</name>
<evidence type="ECO:0000256" key="1">
    <source>
        <dbReference type="ARBA" id="ARBA00022737"/>
    </source>
</evidence>
<dbReference type="PROSITE" id="PS50297">
    <property type="entry name" value="ANK_REP_REGION"/>
    <property type="match status" value="2"/>
</dbReference>
<feature type="region of interest" description="Disordered" evidence="4">
    <location>
        <begin position="158"/>
        <end position="179"/>
    </location>
</feature>
<accession>A0A6T8IKA1</accession>
<organism evidence="5">
    <name type="scientific">Hemiselmis andersenii</name>
    <name type="common">Cryptophyte alga</name>
    <dbReference type="NCBI Taxonomy" id="464988"/>
    <lineage>
        <taxon>Eukaryota</taxon>
        <taxon>Cryptophyceae</taxon>
        <taxon>Cryptomonadales</taxon>
        <taxon>Hemiselmidaceae</taxon>
        <taxon>Hemiselmis</taxon>
    </lineage>
</organism>
<feature type="repeat" description="ANK" evidence="3">
    <location>
        <begin position="60"/>
        <end position="92"/>
    </location>
</feature>
<evidence type="ECO:0000256" key="2">
    <source>
        <dbReference type="ARBA" id="ARBA00023043"/>
    </source>
</evidence>
<dbReference type="PANTHER" id="PTHR24180:SF45">
    <property type="entry name" value="POLY [ADP-RIBOSE] POLYMERASE TANKYRASE"/>
    <property type="match status" value="1"/>
</dbReference>
<dbReference type="SMART" id="SM00248">
    <property type="entry name" value="ANK"/>
    <property type="match status" value="4"/>
</dbReference>
<dbReference type="InterPro" id="IPR051637">
    <property type="entry name" value="Ank_repeat_dom-contain_49"/>
</dbReference>
<dbReference type="InterPro" id="IPR036770">
    <property type="entry name" value="Ankyrin_rpt-contain_sf"/>
</dbReference>
<dbReference type="Gene3D" id="1.25.40.20">
    <property type="entry name" value="Ankyrin repeat-containing domain"/>
    <property type="match status" value="1"/>
</dbReference>
<evidence type="ECO:0000313" key="5">
    <source>
        <dbReference type="EMBL" id="CAD8739042.1"/>
    </source>
</evidence>
<dbReference type="Pfam" id="PF12796">
    <property type="entry name" value="Ank_2"/>
    <property type="match status" value="1"/>
</dbReference>